<comment type="caution">
    <text evidence="12">The sequence shown here is derived from an EMBL/GenBank/DDBJ whole genome shotgun (WGS) entry which is preliminary data.</text>
</comment>
<keyword evidence="12" id="KW-0675">Receptor</keyword>
<dbReference type="PANTHER" id="PTHR30069:SF29">
    <property type="entry name" value="HEMOGLOBIN AND HEMOGLOBIN-HAPTOGLOBIN-BINDING PROTEIN 1-RELATED"/>
    <property type="match status" value="1"/>
</dbReference>
<dbReference type="Pfam" id="PF07715">
    <property type="entry name" value="Plug"/>
    <property type="match status" value="1"/>
</dbReference>
<gene>
    <name evidence="12" type="ORF">IX84_30720</name>
</gene>
<dbReference type="Proteomes" id="UP000029736">
    <property type="component" value="Unassembled WGS sequence"/>
</dbReference>
<name>A0A098RXS0_9BACT</name>
<organism evidence="12 13">
    <name type="scientific">Phaeodactylibacter xiamenensis</name>
    <dbReference type="NCBI Taxonomy" id="1524460"/>
    <lineage>
        <taxon>Bacteria</taxon>
        <taxon>Pseudomonadati</taxon>
        <taxon>Bacteroidota</taxon>
        <taxon>Saprospiria</taxon>
        <taxon>Saprospirales</taxon>
        <taxon>Haliscomenobacteraceae</taxon>
        <taxon>Phaeodactylibacter</taxon>
    </lineage>
</organism>
<evidence type="ECO:0000256" key="4">
    <source>
        <dbReference type="ARBA" id="ARBA00022692"/>
    </source>
</evidence>
<evidence type="ECO:0000256" key="7">
    <source>
        <dbReference type="ARBA" id="ARBA00023237"/>
    </source>
</evidence>
<dbReference type="InterPro" id="IPR041700">
    <property type="entry name" value="OMP_b-brl_3"/>
</dbReference>
<evidence type="ECO:0000256" key="2">
    <source>
        <dbReference type="ARBA" id="ARBA00022448"/>
    </source>
</evidence>
<dbReference type="PROSITE" id="PS52016">
    <property type="entry name" value="TONB_DEPENDENT_REC_3"/>
    <property type="match status" value="1"/>
</dbReference>
<dbReference type="RefSeq" id="WP_044229925.1">
    <property type="nucleotide sequence ID" value="NZ_JBKAGJ010000038.1"/>
</dbReference>
<dbReference type="GO" id="GO:0044718">
    <property type="term" value="P:siderophore transmembrane transport"/>
    <property type="evidence" value="ECO:0007669"/>
    <property type="project" value="TreeGrafter"/>
</dbReference>
<dbReference type="InterPro" id="IPR039426">
    <property type="entry name" value="TonB-dep_rcpt-like"/>
</dbReference>
<comment type="subcellular location">
    <subcellularLocation>
        <location evidence="1 8">Cell outer membrane</location>
        <topology evidence="1 8">Multi-pass membrane protein</topology>
    </subcellularLocation>
</comment>
<reference evidence="12 13" key="1">
    <citation type="journal article" date="2014" name="Int. J. Syst. Evol. Microbiol.">
        <title>Phaeodactylibacter xiamenensis gen. nov., sp. nov., a member of the family Saprospiraceae isolated from the marine alga Phaeodactylum tricornutum.</title>
        <authorList>
            <person name="Chen Z.Jr."/>
            <person name="Lei X."/>
            <person name="Lai Q."/>
            <person name="Li Y."/>
            <person name="Zhang B."/>
            <person name="Zhang J."/>
            <person name="Zhang H."/>
            <person name="Yang L."/>
            <person name="Zheng W."/>
            <person name="Tian Y."/>
            <person name="Yu Z."/>
            <person name="Xu H.Jr."/>
            <person name="Zheng T."/>
        </authorList>
    </citation>
    <scope>NUCLEOTIDE SEQUENCE [LARGE SCALE GENOMIC DNA]</scope>
    <source>
        <strain evidence="12 13">KD52</strain>
    </source>
</reference>
<evidence type="ECO:0000256" key="6">
    <source>
        <dbReference type="ARBA" id="ARBA00023136"/>
    </source>
</evidence>
<dbReference type="InterPro" id="IPR008969">
    <property type="entry name" value="CarboxyPept-like_regulatory"/>
</dbReference>
<evidence type="ECO:0000256" key="8">
    <source>
        <dbReference type="PROSITE-ProRule" id="PRU01360"/>
    </source>
</evidence>
<keyword evidence="2 8" id="KW-0813">Transport</keyword>
<keyword evidence="3 8" id="KW-1134">Transmembrane beta strand</keyword>
<keyword evidence="5 9" id="KW-0732">Signal</keyword>
<dbReference type="GO" id="GO:0009279">
    <property type="term" value="C:cell outer membrane"/>
    <property type="evidence" value="ECO:0007669"/>
    <property type="project" value="UniProtKB-SubCell"/>
</dbReference>
<dbReference type="EMBL" id="JPOS01000098">
    <property type="protein sequence ID" value="KGE84989.1"/>
    <property type="molecule type" value="Genomic_DNA"/>
</dbReference>
<evidence type="ECO:0000313" key="12">
    <source>
        <dbReference type="EMBL" id="KGE84989.1"/>
    </source>
</evidence>
<protein>
    <submittedName>
        <fullName evidence="12">TonB-dependent receptor</fullName>
    </submittedName>
</protein>
<proteinExistence type="inferred from homology"/>
<dbReference type="GO" id="GO:0015344">
    <property type="term" value="F:siderophore uptake transmembrane transporter activity"/>
    <property type="evidence" value="ECO:0007669"/>
    <property type="project" value="TreeGrafter"/>
</dbReference>
<keyword evidence="4 8" id="KW-0812">Transmembrane</keyword>
<comment type="similarity">
    <text evidence="8">Belongs to the TonB-dependent receptor family.</text>
</comment>
<accession>A0A098RXS0</accession>
<evidence type="ECO:0000259" key="11">
    <source>
        <dbReference type="Pfam" id="PF14905"/>
    </source>
</evidence>
<dbReference type="Pfam" id="PF13620">
    <property type="entry name" value="CarboxypepD_reg"/>
    <property type="match status" value="1"/>
</dbReference>
<evidence type="ECO:0000256" key="1">
    <source>
        <dbReference type="ARBA" id="ARBA00004571"/>
    </source>
</evidence>
<feature type="chain" id="PRO_5001947324" evidence="9">
    <location>
        <begin position="21"/>
        <end position="1235"/>
    </location>
</feature>
<dbReference type="InterPro" id="IPR012910">
    <property type="entry name" value="Plug_dom"/>
</dbReference>
<dbReference type="PANTHER" id="PTHR30069">
    <property type="entry name" value="TONB-DEPENDENT OUTER MEMBRANE RECEPTOR"/>
    <property type="match status" value="1"/>
</dbReference>
<dbReference type="InterPro" id="IPR037066">
    <property type="entry name" value="Plug_dom_sf"/>
</dbReference>
<evidence type="ECO:0000313" key="13">
    <source>
        <dbReference type="Proteomes" id="UP000029736"/>
    </source>
</evidence>
<keyword evidence="6 8" id="KW-0472">Membrane</keyword>
<keyword evidence="13" id="KW-1185">Reference proteome</keyword>
<evidence type="ECO:0000256" key="9">
    <source>
        <dbReference type="SAM" id="SignalP"/>
    </source>
</evidence>
<dbReference type="SUPFAM" id="SSF56935">
    <property type="entry name" value="Porins"/>
    <property type="match status" value="1"/>
</dbReference>
<evidence type="ECO:0000256" key="3">
    <source>
        <dbReference type="ARBA" id="ARBA00022452"/>
    </source>
</evidence>
<dbReference type="SUPFAM" id="SSF49464">
    <property type="entry name" value="Carboxypeptidase regulatory domain-like"/>
    <property type="match status" value="1"/>
</dbReference>
<feature type="domain" description="Outer membrane protein beta-barrel" evidence="11">
    <location>
        <begin position="892"/>
        <end position="1077"/>
    </location>
</feature>
<sequence>MVRNLLVLFVLLLSGATVFGQTSLQGEVVDDTGEPIIFGSVALYKNGVLITGTETDFDGNYAFNEIDPGTYDVEASYVGYNKQRVEDVKVFAGKANRLDITMTSDAVNLDEVVVTSYKVPLVEQDNTTQGATITSDQIKNLPTRNINALAATTAGLASADEGDAIAVRGSRSNATDYYVDGIRVQGNLIPESEIEQLQVITGGIEAQYGDVTGGIISITTKGPSNQFSGGVEVETSQFTDAFDQRLVGFNLSGPILKKRNEDGTKGESILGFRLAGRLTDQLDDDPPATPIFRVKDEVLAELQANPVIQVGGNSLVAADFLTNEDVDILDFQPNEQYTRYDLTGKLDARLSDAIDITITAQAYDQANQFTPGEGSQTGTNWRLLNLQNNPTSNEQNYRGNFRFRHRLGGANSGDESGGSLIQNASYTLQFGYEKNLQDLEDPRHGDNLFNYGYIGQFEQEWRPTWDIQPDDSLGVVAIHTDYLQVLTDYTPGDVNPVLANYNNVFQDGDAFEIPPTLQAFNTFNGVTNSVFSSSWNFHTNVGTVYNLNRKRDRDTYTFQARTSFDLVPGGSDKGRHNIQLGVWYEERINREWSINPRSLWLLSRQLANSHIQGIPFGEDNRPLSDTLDVVPVFDPQTGAPIINPFTGEQFMGAIHDVVITPGDEAQFYERVRNVTGDGLKDFVNIDALSPDQLSLDMFSARELNDFVVGGSPILSYFGYDYLGNAFNGSFEDFFTTRDPVTGLRTFPVAPFRPIYGAAYIQDKFTFKDIIFRLGVRVDRYDANTSVLKDNFSLYEILGAEDYHTQFGGERPGGIGDDFKVYVDESGENVQAYRDGENWFRPNGNPVNNPALIFQGGTVNPIYASERAREDVDYIKKEDFNPDASFEDYEVQVNVMPRLAFSFPISDEANFFAHYDILVQRPPSNSIASPLDFFYFFDRPNLDRNNPNLRPERTIDYEVGFQQKLSNSSALKIAAYYKEMRDMIQLRTFFPVPIIGRYTTFDNLDFGTVKGFSLAYDLRRTGNVSLNLNYTLQFADGTGSNAESQRNVANRGVLRTLFPLNFDERHRIVAVLDYRYGSGKQYNGPRLFGSDILANAGLNLQATAVSGRPFTATSLPQELGGAGVIGSLNGARLPWNYVLNARIDKNFNIGKNMGLNIYCRVSNLLDRRNVINVYSATGSPEDDGYLASPFGQSQIQSIDASQRDVQAFLASYQWRMLNPNFFSLPRRIYLGAIFDF</sequence>
<dbReference type="AlphaFoldDB" id="A0A098RXS0"/>
<dbReference type="Gene3D" id="2.60.40.1120">
    <property type="entry name" value="Carboxypeptidase-like, regulatory domain"/>
    <property type="match status" value="1"/>
</dbReference>
<keyword evidence="7 8" id="KW-0998">Cell outer membrane</keyword>
<dbReference type="Gene3D" id="2.170.130.10">
    <property type="entry name" value="TonB-dependent receptor, plug domain"/>
    <property type="match status" value="1"/>
</dbReference>
<evidence type="ECO:0000256" key="5">
    <source>
        <dbReference type="ARBA" id="ARBA00022729"/>
    </source>
</evidence>
<dbReference type="STRING" id="1524460.IX84_30720"/>
<evidence type="ECO:0000259" key="10">
    <source>
        <dbReference type="Pfam" id="PF07715"/>
    </source>
</evidence>
<feature type="domain" description="TonB-dependent receptor plug" evidence="10">
    <location>
        <begin position="129"/>
        <end position="214"/>
    </location>
</feature>
<dbReference type="Gene3D" id="2.40.170.20">
    <property type="entry name" value="TonB-dependent receptor, beta-barrel domain"/>
    <property type="match status" value="1"/>
</dbReference>
<dbReference type="Pfam" id="PF14905">
    <property type="entry name" value="OMP_b-brl_3"/>
    <property type="match status" value="1"/>
</dbReference>
<dbReference type="InterPro" id="IPR036942">
    <property type="entry name" value="Beta-barrel_TonB_sf"/>
</dbReference>
<feature type="signal peptide" evidence="9">
    <location>
        <begin position="1"/>
        <end position="20"/>
    </location>
</feature>
<dbReference type="OrthoDB" id="905812at2"/>